<name>A0AAJ0D0X3_9HYPO</name>
<dbReference type="Proteomes" id="UP001251528">
    <property type="component" value="Unassembled WGS sequence"/>
</dbReference>
<evidence type="ECO:0000313" key="2">
    <source>
        <dbReference type="EMBL" id="KAK2616497.1"/>
    </source>
</evidence>
<evidence type="ECO:0000259" key="1">
    <source>
        <dbReference type="Pfam" id="PF20150"/>
    </source>
</evidence>
<dbReference type="InterPro" id="IPR045518">
    <property type="entry name" value="2EXR"/>
</dbReference>
<protein>
    <recommendedName>
        <fullName evidence="1">2EXR domain-containing protein</fullName>
    </recommendedName>
</protein>
<comment type="caution">
    <text evidence="2">The sequence shown here is derived from an EMBL/GenBank/DDBJ whole genome shotgun (WGS) entry which is preliminary data.</text>
</comment>
<keyword evidence="3" id="KW-1185">Reference proteome</keyword>
<sequence>MATFHRFPLFPWDIRRLIWEASVQPRTVDARCDPAVPYIRSTTPAPAVLHACSETRNIGLYEKAFQSSEAEPRYIWVDFEIDMISIGRSEFDFLRPKFLHIRRLKYQKDDSRRSIMDMYPNLKEIHLDFMCMGVGATLVFRGGWETLYLPEEVVTFGGGEGGGIPILLEPRLAQ</sequence>
<dbReference type="AlphaFoldDB" id="A0AAJ0D0X3"/>
<evidence type="ECO:0000313" key="3">
    <source>
        <dbReference type="Proteomes" id="UP001251528"/>
    </source>
</evidence>
<accession>A0AAJ0D0X3</accession>
<dbReference type="PANTHER" id="PTHR35910">
    <property type="entry name" value="2EXR DOMAIN-CONTAINING PROTEIN"/>
    <property type="match status" value="1"/>
</dbReference>
<reference evidence="2" key="1">
    <citation type="submission" date="2023-06" db="EMBL/GenBank/DDBJ databases">
        <title>Conoideocrella luteorostrata (Hypocreales: Clavicipitaceae), a potential biocontrol fungus for elongate hemlock scale in United States Christmas tree production areas.</title>
        <authorList>
            <person name="Barrett H."/>
            <person name="Lovett B."/>
            <person name="Macias A.M."/>
            <person name="Stajich J.E."/>
            <person name="Kasson M.T."/>
        </authorList>
    </citation>
    <scope>NUCLEOTIDE SEQUENCE</scope>
    <source>
        <strain evidence="2">ARSEF 14590</strain>
    </source>
</reference>
<dbReference type="PANTHER" id="PTHR35910:SF1">
    <property type="entry name" value="2EXR DOMAIN-CONTAINING PROTEIN"/>
    <property type="match status" value="1"/>
</dbReference>
<feature type="domain" description="2EXR" evidence="1">
    <location>
        <begin position="4"/>
        <end position="84"/>
    </location>
</feature>
<dbReference type="EMBL" id="JASWJB010000005">
    <property type="protein sequence ID" value="KAK2616497.1"/>
    <property type="molecule type" value="Genomic_DNA"/>
</dbReference>
<dbReference type="Pfam" id="PF20150">
    <property type="entry name" value="2EXR"/>
    <property type="match status" value="1"/>
</dbReference>
<organism evidence="2 3">
    <name type="scientific">Conoideocrella luteorostrata</name>
    <dbReference type="NCBI Taxonomy" id="1105319"/>
    <lineage>
        <taxon>Eukaryota</taxon>
        <taxon>Fungi</taxon>
        <taxon>Dikarya</taxon>
        <taxon>Ascomycota</taxon>
        <taxon>Pezizomycotina</taxon>
        <taxon>Sordariomycetes</taxon>
        <taxon>Hypocreomycetidae</taxon>
        <taxon>Hypocreales</taxon>
        <taxon>Clavicipitaceae</taxon>
        <taxon>Conoideocrella</taxon>
    </lineage>
</organism>
<proteinExistence type="predicted"/>
<gene>
    <name evidence="2" type="ORF">QQS21_000539</name>
</gene>